<dbReference type="InterPro" id="IPR004493">
    <property type="entry name" value="Leu-tRNA-synth_Ia_arc/euk"/>
</dbReference>
<dbReference type="Gene3D" id="3.90.740.10">
    <property type="entry name" value="Valyl/Leucyl/Isoleucyl-tRNA synthetase, editing domain"/>
    <property type="match status" value="1"/>
</dbReference>
<keyword evidence="6 9" id="KW-0648">Protein biosynthesis</keyword>
<evidence type="ECO:0000256" key="1">
    <source>
        <dbReference type="ARBA" id="ARBA00005594"/>
    </source>
</evidence>
<dbReference type="Pfam" id="PF00133">
    <property type="entry name" value="tRNA-synt_1"/>
    <property type="match status" value="1"/>
</dbReference>
<evidence type="ECO:0000256" key="6">
    <source>
        <dbReference type="ARBA" id="ARBA00022917"/>
    </source>
</evidence>
<feature type="domain" description="Aminoacyl-tRNA synthetase class Ia" evidence="11">
    <location>
        <begin position="25"/>
        <end position="489"/>
    </location>
</feature>
<dbReference type="OrthoDB" id="23906at2157"/>
<protein>
    <recommendedName>
        <fullName evidence="9">Leucine--tRNA ligase</fullName>
        <ecNumber evidence="9">6.1.1.4</ecNumber>
    </recommendedName>
    <alternativeName>
        <fullName evidence="9">Leucyl-tRNA synthetase</fullName>
        <shortName evidence="9">LeuRS</shortName>
    </alternativeName>
</protein>
<reference evidence="14 15" key="1">
    <citation type="submission" date="2018-05" db="EMBL/GenBank/DDBJ databases">
        <title>Draft genome of Methanospirillum stamsii Pt1.</title>
        <authorList>
            <person name="Dueholm M.S."/>
            <person name="Nielsen P.H."/>
            <person name="Bakmann L.F."/>
            <person name="Otzen D.E."/>
        </authorList>
    </citation>
    <scope>NUCLEOTIDE SEQUENCE [LARGE SCALE GENOMIC DNA]</scope>
    <source>
        <strain evidence="14 15">Pt1</strain>
    </source>
</reference>
<dbReference type="Gene3D" id="1.10.10.720">
    <property type="entry name" value="leucyl-tRNA synthetase"/>
    <property type="match status" value="1"/>
</dbReference>
<dbReference type="PANTHER" id="PTHR45794">
    <property type="entry name" value="LEUCYL-TRNA SYNTHETASE"/>
    <property type="match status" value="1"/>
</dbReference>
<keyword evidence="3 9" id="KW-0436">Ligase</keyword>
<dbReference type="InterPro" id="IPR020791">
    <property type="entry name" value="Leu-tRNA-lgase_arc"/>
</dbReference>
<dbReference type="Gene3D" id="3.40.50.620">
    <property type="entry name" value="HUPs"/>
    <property type="match status" value="1"/>
</dbReference>
<dbReference type="InterPro" id="IPR002300">
    <property type="entry name" value="aa-tRNA-synth_Ia"/>
</dbReference>
<dbReference type="InterPro" id="IPR013155">
    <property type="entry name" value="M/V/L/I-tRNA-synth_anticd-bd"/>
</dbReference>
<gene>
    <name evidence="9 14" type="primary">leuS</name>
    <name evidence="14" type="ORF">DLD82_03210</name>
</gene>
<comment type="caution">
    <text evidence="14">The sequence shown here is derived from an EMBL/GenBank/DDBJ whole genome shotgun (WGS) entry which is preliminary data.</text>
</comment>
<dbReference type="SUPFAM" id="SSF50677">
    <property type="entry name" value="ValRS/IleRS/LeuRS editing domain"/>
    <property type="match status" value="1"/>
</dbReference>
<comment type="subcellular location">
    <subcellularLocation>
        <location evidence="9">Cytoplasm</location>
    </subcellularLocation>
</comment>
<keyword evidence="4 9" id="KW-0547">Nucleotide-binding</keyword>
<dbReference type="AlphaFoldDB" id="A0A2V2NDC8"/>
<dbReference type="Gene3D" id="3.30.2320.20">
    <property type="entry name" value="Class I aminoacyl-tRNA synthetases (RS)"/>
    <property type="match status" value="1"/>
</dbReference>
<evidence type="ECO:0000259" key="11">
    <source>
        <dbReference type="Pfam" id="PF00133"/>
    </source>
</evidence>
<comment type="caution">
    <text evidence="9">Lacks conserved residue(s) required for the propagation of feature annotation.</text>
</comment>
<dbReference type="InterPro" id="IPR001412">
    <property type="entry name" value="aa-tRNA-synth_I_CS"/>
</dbReference>
<evidence type="ECO:0000313" key="15">
    <source>
        <dbReference type="Proteomes" id="UP000245934"/>
    </source>
</evidence>
<evidence type="ECO:0000259" key="12">
    <source>
        <dbReference type="Pfam" id="PF08264"/>
    </source>
</evidence>
<keyword evidence="5 9" id="KW-0067">ATP-binding</keyword>
<dbReference type="InterPro" id="IPR009008">
    <property type="entry name" value="Val/Leu/Ile-tRNA-synth_edit"/>
</dbReference>
<dbReference type="GeneID" id="97609368"/>
<dbReference type="GO" id="GO:0005524">
    <property type="term" value="F:ATP binding"/>
    <property type="evidence" value="ECO:0007669"/>
    <property type="project" value="UniProtKB-UniRule"/>
</dbReference>
<dbReference type="PANTHER" id="PTHR45794:SF1">
    <property type="entry name" value="LEUCINE--TRNA LIGASE, CYTOPLASMIC"/>
    <property type="match status" value="1"/>
</dbReference>
<evidence type="ECO:0000256" key="3">
    <source>
        <dbReference type="ARBA" id="ARBA00022598"/>
    </source>
</evidence>
<evidence type="ECO:0000256" key="2">
    <source>
        <dbReference type="ARBA" id="ARBA00022490"/>
    </source>
</evidence>
<evidence type="ECO:0000256" key="4">
    <source>
        <dbReference type="ARBA" id="ARBA00022741"/>
    </source>
</evidence>
<dbReference type="HAMAP" id="MF_00049_A">
    <property type="entry name" value="Leu_tRNA_synth_A"/>
    <property type="match status" value="1"/>
</dbReference>
<evidence type="ECO:0000259" key="13">
    <source>
        <dbReference type="Pfam" id="PF09334"/>
    </source>
</evidence>
<dbReference type="GO" id="GO:0005737">
    <property type="term" value="C:cytoplasm"/>
    <property type="evidence" value="ECO:0007669"/>
    <property type="project" value="UniProtKB-SubCell"/>
</dbReference>
<proteinExistence type="inferred from homology"/>
<dbReference type="RefSeq" id="WP_109939671.1">
    <property type="nucleotide sequence ID" value="NZ_CP176366.1"/>
</dbReference>
<dbReference type="SUPFAM" id="SSF52374">
    <property type="entry name" value="Nucleotidylyl transferase"/>
    <property type="match status" value="1"/>
</dbReference>
<evidence type="ECO:0000256" key="9">
    <source>
        <dbReference type="HAMAP-Rule" id="MF_00049"/>
    </source>
</evidence>
<dbReference type="Pfam" id="PF09334">
    <property type="entry name" value="tRNA-synt_1g"/>
    <property type="match status" value="1"/>
</dbReference>
<dbReference type="GO" id="GO:0006429">
    <property type="term" value="P:leucyl-tRNA aminoacylation"/>
    <property type="evidence" value="ECO:0007669"/>
    <property type="project" value="UniProtKB-UniRule"/>
</dbReference>
<feature type="domain" description="Methionyl/Valyl/Leucyl/Isoleucyl-tRNA synthetase anticodon-binding" evidence="12">
    <location>
        <begin position="677"/>
        <end position="803"/>
    </location>
</feature>
<dbReference type="CDD" id="cd07959">
    <property type="entry name" value="Anticodon_Ia_Leu_AEc"/>
    <property type="match status" value="1"/>
</dbReference>
<dbReference type="SUPFAM" id="SSF47323">
    <property type="entry name" value="Anticodon-binding domain of a subclass of class I aminoacyl-tRNA synthetases"/>
    <property type="match status" value="1"/>
</dbReference>
<feature type="domain" description="Methionyl/Leucyl tRNA synthetase" evidence="13">
    <location>
        <begin position="548"/>
        <end position="647"/>
    </location>
</feature>
<dbReference type="GO" id="GO:0002161">
    <property type="term" value="F:aminoacyl-tRNA deacylase activity"/>
    <property type="evidence" value="ECO:0007669"/>
    <property type="project" value="InterPro"/>
</dbReference>
<dbReference type="PROSITE" id="PS00178">
    <property type="entry name" value="AA_TRNA_LIGASE_I"/>
    <property type="match status" value="1"/>
</dbReference>
<sequence>MTEETQALEASVRKKWEGVFIATPSDKEKFYLNVAYPYPSGAMHVGHGRTYIVPDVIARFWRMRGREVLYPMAFHVTGAPVIGISKRIARKDESAIKLYRDLYKVPQDVLDTFTDPLNIVNHFSNEYERVMTSAGLSIDWSRRFTTVEPTYSKFIEWQWQHLRAAGHVNKGAHPVRYCPQCENPVGDHDLLEGDKAEIQKFTLIMFSYGDAFVPCATLRPETIYGVTNLWVNPGITYVRCQVDGKEWILSREAMEKIGLQDHDVKEIGTIPGTELVDKKVSHPFCGEVTILPAVFVDPDMATGLVMSVPAHAPYDYIALRDLQQKGKYTDIKPVGLIKVEGYGEFPAVEAVEKADIINQDDPNLEELTQTVYSAEHATGKMYEQYGGKPVKIAREEVAEVLNEKHHSGIMYEFDTRPVVCRCGARVFVKVLHDQWFLEYSDPAWKQQVKDQLENMELVPAEVRTEFYRTVDWLKDWACSRRIGLGTRMPWDPEWLIEPLSDSTIYMAYYTIASRIKHIDPALLTPEVFDYIFLGKETENLPERERLDGMRKEFQYWYPYNFRFSAKDLISNHLTFQLFHHCTIFPKEYLPHGMVVFGMGLLNGAKMSSSKGNVYLLEDAINDFGADTVRMFLIGSGEPWQDFDWRNDLVSSTRKQIERFVATIKESLASDGPETDIDQWLISRMQNHIGMVTKAMENFQTRQALQESFFGIESDIKWYRRRLGQETGGRETMKYLSSVWVRLLAPIIPFTCEDLWKDISDGLVSFASWPEQDSSRINQSAEIAEELLVRTIEDIESILRILKTPPRKITISVAPSWKWDILTLIAEATDKKNVIRDVMQKEDIKARGKEAADAVKQCTNLFHKLPSDLVERIVQSKPDEFSIFTNASVFLSKDTNLEIEVIRSDECRHMKAGSALPFKPAIIIE</sequence>
<accession>A0A2V2NDC8</accession>
<organism evidence="14 15">
    <name type="scientific">Methanospirillum stamsii</name>
    <dbReference type="NCBI Taxonomy" id="1277351"/>
    <lineage>
        <taxon>Archaea</taxon>
        <taxon>Methanobacteriati</taxon>
        <taxon>Methanobacteriota</taxon>
        <taxon>Stenosarchaea group</taxon>
        <taxon>Methanomicrobia</taxon>
        <taxon>Methanomicrobiales</taxon>
        <taxon>Methanospirillaceae</taxon>
        <taxon>Methanospirillum</taxon>
    </lineage>
</organism>
<dbReference type="Pfam" id="PF08264">
    <property type="entry name" value="Anticodon_1"/>
    <property type="match status" value="1"/>
</dbReference>
<dbReference type="EMBL" id="QGMZ01000008">
    <property type="protein sequence ID" value="PWR75606.1"/>
    <property type="molecule type" value="Genomic_DNA"/>
</dbReference>
<evidence type="ECO:0000256" key="8">
    <source>
        <dbReference type="ARBA" id="ARBA00047469"/>
    </source>
</evidence>
<name>A0A2V2NDC8_9EURY</name>
<dbReference type="Gene3D" id="1.10.730.10">
    <property type="entry name" value="Isoleucyl-tRNA Synthetase, Domain 1"/>
    <property type="match status" value="1"/>
</dbReference>
<dbReference type="NCBIfam" id="NF008957">
    <property type="entry name" value="PRK12300.1"/>
    <property type="match status" value="1"/>
</dbReference>
<dbReference type="NCBIfam" id="TIGR00395">
    <property type="entry name" value="leuS_arch"/>
    <property type="match status" value="1"/>
</dbReference>
<dbReference type="InterPro" id="IPR009080">
    <property type="entry name" value="tRNAsynth_Ia_anticodon-bd"/>
</dbReference>
<evidence type="ECO:0000256" key="7">
    <source>
        <dbReference type="ARBA" id="ARBA00023146"/>
    </source>
</evidence>
<evidence type="ECO:0000313" key="14">
    <source>
        <dbReference type="EMBL" id="PWR75606.1"/>
    </source>
</evidence>
<evidence type="ECO:0000256" key="10">
    <source>
        <dbReference type="RuleBase" id="RU363035"/>
    </source>
</evidence>
<dbReference type="GO" id="GO:0004823">
    <property type="term" value="F:leucine-tRNA ligase activity"/>
    <property type="evidence" value="ECO:0007669"/>
    <property type="project" value="UniProtKB-UniRule"/>
</dbReference>
<dbReference type="Proteomes" id="UP000245934">
    <property type="component" value="Unassembled WGS sequence"/>
</dbReference>
<keyword evidence="15" id="KW-1185">Reference proteome</keyword>
<keyword evidence="7 9" id="KW-0030">Aminoacyl-tRNA synthetase</keyword>
<evidence type="ECO:0000256" key="5">
    <source>
        <dbReference type="ARBA" id="ARBA00022840"/>
    </source>
</evidence>
<dbReference type="InterPro" id="IPR014729">
    <property type="entry name" value="Rossmann-like_a/b/a_fold"/>
</dbReference>
<dbReference type="EC" id="6.1.1.4" evidence="9"/>
<feature type="short sequence motif" description="'HIGH' region" evidence="9">
    <location>
        <begin position="37"/>
        <end position="47"/>
    </location>
</feature>
<dbReference type="InterPro" id="IPR015413">
    <property type="entry name" value="Methionyl/Leucyl_tRNA_Synth"/>
</dbReference>
<comment type="similarity">
    <text evidence="1 9 10">Belongs to the class-I aminoacyl-tRNA synthetase family.</text>
</comment>
<comment type="catalytic activity">
    <reaction evidence="8 9">
        <text>tRNA(Leu) + L-leucine + ATP = L-leucyl-tRNA(Leu) + AMP + diphosphate</text>
        <dbReference type="Rhea" id="RHEA:11688"/>
        <dbReference type="Rhea" id="RHEA-COMP:9613"/>
        <dbReference type="Rhea" id="RHEA-COMP:9622"/>
        <dbReference type="ChEBI" id="CHEBI:30616"/>
        <dbReference type="ChEBI" id="CHEBI:33019"/>
        <dbReference type="ChEBI" id="CHEBI:57427"/>
        <dbReference type="ChEBI" id="CHEBI:78442"/>
        <dbReference type="ChEBI" id="CHEBI:78494"/>
        <dbReference type="ChEBI" id="CHEBI:456215"/>
        <dbReference type="EC" id="6.1.1.4"/>
    </reaction>
</comment>
<keyword evidence="2 9" id="KW-0963">Cytoplasm</keyword>
<feature type="short sequence motif" description="'KMSKS' region" evidence="9">
    <location>
        <begin position="605"/>
        <end position="609"/>
    </location>
</feature>